<protein>
    <submittedName>
        <fullName evidence="2">Uncharacterized protein</fullName>
    </submittedName>
</protein>
<feature type="region of interest" description="Disordered" evidence="1">
    <location>
        <begin position="87"/>
        <end position="141"/>
    </location>
</feature>
<sequence>MEYSIQMPDARIHPGRVTVHPAIPSHSHPPFSLSFPSGSFRAKDRSSCRRRGEGLRCLPPSLQALGSPFTLHRQEEGRGSRTFIQGREIAAPTGPTNSKTPIHSNESILRPLDDKADLIEVSESPSGLGGVQQHAPAADGR</sequence>
<reference evidence="2 3" key="1">
    <citation type="submission" date="2024-02" db="EMBL/GenBank/DDBJ databases">
        <title>High-quality chromosome-scale genome assembly of Pensacola bahiagrass (Paspalum notatum Flugge var. saurae).</title>
        <authorList>
            <person name="Vega J.M."/>
            <person name="Podio M."/>
            <person name="Orjuela J."/>
            <person name="Siena L.A."/>
            <person name="Pessino S.C."/>
            <person name="Combes M.C."/>
            <person name="Mariac C."/>
            <person name="Albertini E."/>
            <person name="Pupilli F."/>
            <person name="Ortiz J.P.A."/>
            <person name="Leblanc O."/>
        </authorList>
    </citation>
    <scope>NUCLEOTIDE SEQUENCE [LARGE SCALE GENOMIC DNA]</scope>
    <source>
        <strain evidence="2">R1</strain>
        <tissue evidence="2">Leaf</tissue>
    </source>
</reference>
<name>A0AAQ3Q0H8_PASNO</name>
<keyword evidence="3" id="KW-1185">Reference proteome</keyword>
<accession>A0AAQ3Q0H8</accession>
<dbReference type="EMBL" id="CP144746">
    <property type="protein sequence ID" value="WVZ56242.1"/>
    <property type="molecule type" value="Genomic_DNA"/>
</dbReference>
<evidence type="ECO:0000313" key="3">
    <source>
        <dbReference type="Proteomes" id="UP001341281"/>
    </source>
</evidence>
<proteinExistence type="predicted"/>
<dbReference type="AlphaFoldDB" id="A0AAQ3Q0H8"/>
<organism evidence="2 3">
    <name type="scientific">Paspalum notatum var. saurae</name>
    <dbReference type="NCBI Taxonomy" id="547442"/>
    <lineage>
        <taxon>Eukaryota</taxon>
        <taxon>Viridiplantae</taxon>
        <taxon>Streptophyta</taxon>
        <taxon>Embryophyta</taxon>
        <taxon>Tracheophyta</taxon>
        <taxon>Spermatophyta</taxon>
        <taxon>Magnoliopsida</taxon>
        <taxon>Liliopsida</taxon>
        <taxon>Poales</taxon>
        <taxon>Poaceae</taxon>
        <taxon>PACMAD clade</taxon>
        <taxon>Panicoideae</taxon>
        <taxon>Andropogonodae</taxon>
        <taxon>Paspaleae</taxon>
        <taxon>Paspalinae</taxon>
        <taxon>Paspalum</taxon>
    </lineage>
</organism>
<evidence type="ECO:0000256" key="1">
    <source>
        <dbReference type="SAM" id="MobiDB-lite"/>
    </source>
</evidence>
<dbReference type="Proteomes" id="UP001341281">
    <property type="component" value="Chromosome 02"/>
</dbReference>
<feature type="compositionally biased region" description="Polar residues" evidence="1">
    <location>
        <begin position="94"/>
        <end position="107"/>
    </location>
</feature>
<evidence type="ECO:0000313" key="2">
    <source>
        <dbReference type="EMBL" id="WVZ56242.1"/>
    </source>
</evidence>
<gene>
    <name evidence="2" type="ORF">U9M48_006807</name>
</gene>